<evidence type="ECO:0000256" key="11">
    <source>
        <dbReference type="ARBA" id="ARBA00023146"/>
    </source>
</evidence>
<evidence type="ECO:0000256" key="12">
    <source>
        <dbReference type="ARBA" id="ARBA00031900"/>
    </source>
</evidence>
<dbReference type="CDD" id="cd01667">
    <property type="entry name" value="TGS_ThrRS"/>
    <property type="match status" value="1"/>
</dbReference>
<evidence type="ECO:0000259" key="15">
    <source>
        <dbReference type="PROSITE" id="PS51880"/>
    </source>
</evidence>
<dbReference type="PROSITE" id="PS51880">
    <property type="entry name" value="TGS"/>
    <property type="match status" value="1"/>
</dbReference>
<dbReference type="SUPFAM" id="SSF55681">
    <property type="entry name" value="Class II aaRS and biotin synthetases"/>
    <property type="match status" value="1"/>
</dbReference>
<dbReference type="InterPro" id="IPR036621">
    <property type="entry name" value="Anticodon-bd_dom_sf"/>
</dbReference>
<evidence type="ECO:0000256" key="3">
    <source>
        <dbReference type="ARBA" id="ARBA00013163"/>
    </source>
</evidence>
<dbReference type="InterPro" id="IPR012676">
    <property type="entry name" value="TGS-like"/>
</dbReference>
<proteinExistence type="inferred from homology"/>
<keyword evidence="10" id="KW-0648">Protein biosynthesis</keyword>
<reference evidence="16 17" key="1">
    <citation type="submission" date="2024-09" db="EMBL/GenBank/DDBJ databases">
        <title>Chromosome-scale assembly of Riccia sorocarpa.</title>
        <authorList>
            <person name="Paukszto L."/>
        </authorList>
    </citation>
    <scope>NUCLEOTIDE SEQUENCE [LARGE SCALE GENOMIC DNA]</scope>
    <source>
        <strain evidence="16">LP-2024</strain>
        <tissue evidence="16">Aerial parts of the thallus</tissue>
    </source>
</reference>
<dbReference type="PROSITE" id="PS50862">
    <property type="entry name" value="AA_TRNA_LIGASE_II"/>
    <property type="match status" value="1"/>
</dbReference>
<keyword evidence="4" id="KW-0963">Cytoplasm</keyword>
<sequence>MAESGCSLVQDVTGGKTEEQKLVEQKRIELFEQIQAEQRKRREEMGGEIIRITLPDGNVKEGQRWLTTSLDIAREISKALAERAVVAEVNGVLWDMGRALEGDCSLKLFTFDSNEGRDTFWHSSAHILGEALEQQYNCKLCIGPCTTRGEGFYYDAYYGDLTLKEDHFTVIAKQVDKAVKEKQAFERIEVTRQQALEIFAENKFKASASHWRGQTDRESLQRVYGISFPDKKNLKEWLTLQEEAKQRDHRIVGLKQQLFFFHPLSPGTVFFSPYGTRIYNKLIEFIRTEYKKRGYEEVISPSIFNMQLWELSGHAANYKEHIFCFEVEKQEFGLKPMNCPGHCLLFDHSVRSYRGAEFSQIKEEVKGCLDFLEYAYNIFGFTYSLGLSTRPEKYLGDARTWERAENSLREALEAFGKPWKINHGDGAFYGPKIDITVCDAFKRTLQCATIQLDFQLPIRFKLKYSTEEAEVARPVVVHRAVLGSVERMFAVLLEHYAGKWPFWLSPRQAIVCPVSKKFTNYALKVKNIIHSAGFYVEADVSDRKIDKKVREAQVAQFNYILVVGEAEESSEMVNIRTRDNVVHGMKSVGALLEEFKAEAASFR</sequence>
<dbReference type="SUPFAM" id="SSF81271">
    <property type="entry name" value="TGS-like"/>
    <property type="match status" value="1"/>
</dbReference>
<dbReference type="Gene3D" id="3.10.20.30">
    <property type="match status" value="1"/>
</dbReference>
<dbReference type="Pfam" id="PF03129">
    <property type="entry name" value="HGTP_anticodon"/>
    <property type="match status" value="1"/>
</dbReference>
<dbReference type="EMBL" id="JBJQOH010000001">
    <property type="protein sequence ID" value="KAL3701276.1"/>
    <property type="molecule type" value="Genomic_DNA"/>
</dbReference>
<evidence type="ECO:0000256" key="4">
    <source>
        <dbReference type="ARBA" id="ARBA00022490"/>
    </source>
</evidence>
<dbReference type="InterPro" id="IPR033728">
    <property type="entry name" value="ThrRS_core"/>
</dbReference>
<dbReference type="GO" id="GO:0005737">
    <property type="term" value="C:cytoplasm"/>
    <property type="evidence" value="ECO:0007669"/>
    <property type="project" value="UniProtKB-SubCell"/>
</dbReference>
<accession>A0ABD3IGA7</accession>
<dbReference type="InterPro" id="IPR012675">
    <property type="entry name" value="Beta-grasp_dom_sf"/>
</dbReference>
<dbReference type="EC" id="6.1.1.3" evidence="3"/>
<name>A0ABD3IGA7_9MARC</name>
<dbReference type="Pfam" id="PF02824">
    <property type="entry name" value="TGS"/>
    <property type="match status" value="1"/>
</dbReference>
<evidence type="ECO:0000256" key="5">
    <source>
        <dbReference type="ARBA" id="ARBA00022598"/>
    </source>
</evidence>
<dbReference type="SUPFAM" id="SSF55186">
    <property type="entry name" value="ThrRS/AlaRS common domain"/>
    <property type="match status" value="1"/>
</dbReference>
<organism evidence="16 17">
    <name type="scientific">Riccia sorocarpa</name>
    <dbReference type="NCBI Taxonomy" id="122646"/>
    <lineage>
        <taxon>Eukaryota</taxon>
        <taxon>Viridiplantae</taxon>
        <taxon>Streptophyta</taxon>
        <taxon>Embryophyta</taxon>
        <taxon>Marchantiophyta</taxon>
        <taxon>Marchantiopsida</taxon>
        <taxon>Marchantiidae</taxon>
        <taxon>Marchantiales</taxon>
        <taxon>Ricciaceae</taxon>
        <taxon>Riccia</taxon>
    </lineage>
</organism>
<dbReference type="CDD" id="cd00771">
    <property type="entry name" value="ThrRS_core"/>
    <property type="match status" value="1"/>
</dbReference>
<dbReference type="FunFam" id="3.40.50.800:FF:000019">
    <property type="entry name" value="Threonine--tRNA ligase mitochondrial 1"/>
    <property type="match status" value="1"/>
</dbReference>
<keyword evidence="9" id="KW-0067">ATP-binding</keyword>
<evidence type="ECO:0000259" key="14">
    <source>
        <dbReference type="PROSITE" id="PS50862"/>
    </source>
</evidence>
<evidence type="ECO:0000256" key="7">
    <source>
        <dbReference type="ARBA" id="ARBA00022741"/>
    </source>
</evidence>
<dbReference type="PANTHER" id="PTHR11451:SF46">
    <property type="entry name" value="THREONINE--TRNA LIGASE"/>
    <property type="match status" value="1"/>
</dbReference>
<keyword evidence="6" id="KW-0479">Metal-binding</keyword>
<protein>
    <recommendedName>
        <fullName evidence="3">threonine--tRNA ligase</fullName>
        <ecNumber evidence="3">6.1.1.3</ecNumber>
    </recommendedName>
    <alternativeName>
        <fullName evidence="12">Threonyl-tRNA synthetase</fullName>
    </alternativeName>
</protein>
<dbReference type="InterPro" id="IPR004095">
    <property type="entry name" value="TGS"/>
</dbReference>
<dbReference type="Gene3D" id="3.40.50.800">
    <property type="entry name" value="Anticodon-binding domain"/>
    <property type="match status" value="1"/>
</dbReference>
<comment type="caution">
    <text evidence="16">The sequence shown here is derived from an EMBL/GenBank/DDBJ whole genome shotgun (WGS) entry which is preliminary data.</text>
</comment>
<keyword evidence="17" id="KW-1185">Reference proteome</keyword>
<dbReference type="CDD" id="cd00860">
    <property type="entry name" value="ThrRS_anticodon"/>
    <property type="match status" value="1"/>
</dbReference>
<dbReference type="Pfam" id="PF00587">
    <property type="entry name" value="tRNA-synt_2b"/>
    <property type="match status" value="1"/>
</dbReference>
<keyword evidence="11" id="KW-0030">Aminoacyl-tRNA synthetase</keyword>
<evidence type="ECO:0000256" key="1">
    <source>
        <dbReference type="ARBA" id="ARBA00004496"/>
    </source>
</evidence>
<dbReference type="InterPro" id="IPR047246">
    <property type="entry name" value="ThrRS_anticodon"/>
</dbReference>
<evidence type="ECO:0000313" key="16">
    <source>
        <dbReference type="EMBL" id="KAL3701276.1"/>
    </source>
</evidence>
<dbReference type="FunFam" id="3.30.930.10:FF:000002">
    <property type="entry name" value="Threonine--tRNA ligase"/>
    <property type="match status" value="1"/>
</dbReference>
<gene>
    <name evidence="16" type="ORF">R1sor_019298</name>
</gene>
<dbReference type="InterPro" id="IPR018163">
    <property type="entry name" value="Thr/Ala-tRNA-synth_IIc_edit"/>
</dbReference>
<dbReference type="GO" id="GO:0006412">
    <property type="term" value="P:translation"/>
    <property type="evidence" value="ECO:0007669"/>
    <property type="project" value="UniProtKB-KW"/>
</dbReference>
<dbReference type="AlphaFoldDB" id="A0ABD3IGA7"/>
<feature type="domain" description="TGS" evidence="15">
    <location>
        <begin position="47"/>
        <end position="110"/>
    </location>
</feature>
<dbReference type="Gene3D" id="3.30.980.10">
    <property type="entry name" value="Threonyl-trna Synthetase, Chain A, domain 2"/>
    <property type="match status" value="1"/>
</dbReference>
<dbReference type="InterPro" id="IPR002314">
    <property type="entry name" value="aa-tRNA-synt_IIb"/>
</dbReference>
<dbReference type="SUPFAM" id="SSF52954">
    <property type="entry name" value="Class II aaRS ABD-related"/>
    <property type="match status" value="1"/>
</dbReference>
<dbReference type="GO" id="GO:0005524">
    <property type="term" value="F:ATP binding"/>
    <property type="evidence" value="ECO:0007669"/>
    <property type="project" value="UniProtKB-KW"/>
</dbReference>
<keyword evidence="8" id="KW-0862">Zinc</keyword>
<dbReference type="Proteomes" id="UP001633002">
    <property type="component" value="Unassembled WGS sequence"/>
</dbReference>
<feature type="domain" description="Aminoacyl-transfer RNA synthetases class-II family profile" evidence="14">
    <location>
        <begin position="267"/>
        <end position="352"/>
    </location>
</feature>
<dbReference type="Gene3D" id="3.30.930.10">
    <property type="entry name" value="Bira Bifunctional Protein, Domain 2"/>
    <property type="match status" value="2"/>
</dbReference>
<comment type="subcellular location">
    <subcellularLocation>
        <location evidence="1">Cytoplasm</location>
    </subcellularLocation>
</comment>
<evidence type="ECO:0000256" key="2">
    <source>
        <dbReference type="ARBA" id="ARBA00008226"/>
    </source>
</evidence>
<dbReference type="FunFam" id="3.30.980.10:FF:000005">
    <property type="entry name" value="Threonyl-tRNA synthetase, mitochondrial"/>
    <property type="match status" value="1"/>
</dbReference>
<evidence type="ECO:0000256" key="6">
    <source>
        <dbReference type="ARBA" id="ARBA00022723"/>
    </source>
</evidence>
<evidence type="ECO:0000256" key="9">
    <source>
        <dbReference type="ARBA" id="ARBA00022840"/>
    </source>
</evidence>
<dbReference type="InterPro" id="IPR004154">
    <property type="entry name" value="Anticodon-bd"/>
</dbReference>
<dbReference type="GO" id="GO:0046872">
    <property type="term" value="F:metal ion binding"/>
    <property type="evidence" value="ECO:0007669"/>
    <property type="project" value="UniProtKB-KW"/>
</dbReference>
<dbReference type="FunFam" id="3.30.930.10:FF:000198">
    <property type="entry name" value="Threonine--tRNA ligase mitochondrial 1"/>
    <property type="match status" value="1"/>
</dbReference>
<evidence type="ECO:0000256" key="10">
    <source>
        <dbReference type="ARBA" id="ARBA00022917"/>
    </source>
</evidence>
<comment type="catalytic activity">
    <reaction evidence="13">
        <text>tRNA(Thr) + L-threonine + ATP = L-threonyl-tRNA(Thr) + AMP + diphosphate + H(+)</text>
        <dbReference type="Rhea" id="RHEA:24624"/>
        <dbReference type="Rhea" id="RHEA-COMP:9670"/>
        <dbReference type="Rhea" id="RHEA-COMP:9704"/>
        <dbReference type="ChEBI" id="CHEBI:15378"/>
        <dbReference type="ChEBI" id="CHEBI:30616"/>
        <dbReference type="ChEBI" id="CHEBI:33019"/>
        <dbReference type="ChEBI" id="CHEBI:57926"/>
        <dbReference type="ChEBI" id="CHEBI:78442"/>
        <dbReference type="ChEBI" id="CHEBI:78534"/>
        <dbReference type="ChEBI" id="CHEBI:456215"/>
        <dbReference type="EC" id="6.1.1.3"/>
    </reaction>
</comment>
<dbReference type="InterPro" id="IPR006195">
    <property type="entry name" value="aa-tRNA-synth_II"/>
</dbReference>
<evidence type="ECO:0000256" key="8">
    <source>
        <dbReference type="ARBA" id="ARBA00022833"/>
    </source>
</evidence>
<dbReference type="FunFam" id="3.10.20.30:FF:000006">
    <property type="entry name" value="Threonine--tRNA ligase, cytoplasmic"/>
    <property type="match status" value="1"/>
</dbReference>
<dbReference type="PANTHER" id="PTHR11451">
    <property type="entry name" value="THREONINE-TRNA LIGASE"/>
    <property type="match status" value="1"/>
</dbReference>
<dbReference type="InterPro" id="IPR045864">
    <property type="entry name" value="aa-tRNA-synth_II/BPL/LPL"/>
</dbReference>
<comment type="similarity">
    <text evidence="2">Belongs to the class-II aminoacyl-tRNA synthetase family.</text>
</comment>
<keyword evidence="7" id="KW-0547">Nucleotide-binding</keyword>
<dbReference type="GO" id="GO:0004829">
    <property type="term" value="F:threonine-tRNA ligase activity"/>
    <property type="evidence" value="ECO:0007669"/>
    <property type="project" value="UniProtKB-EC"/>
</dbReference>
<evidence type="ECO:0000313" key="17">
    <source>
        <dbReference type="Proteomes" id="UP001633002"/>
    </source>
</evidence>
<keyword evidence="5" id="KW-0436">Ligase</keyword>
<evidence type="ECO:0000256" key="13">
    <source>
        <dbReference type="ARBA" id="ARBA00049515"/>
    </source>
</evidence>